<gene>
    <name evidence="1" type="ORF">ASAP_2305</name>
</gene>
<proteinExistence type="predicted"/>
<name>A0A060QHD0_9PROT</name>
<protein>
    <submittedName>
        <fullName evidence="1">Uncharacterized protein</fullName>
    </submittedName>
</protein>
<accession>A0A060QHD0</accession>
<dbReference type="AlphaFoldDB" id="A0A060QHD0"/>
<reference evidence="1 2" key="2">
    <citation type="journal article" date="2014" name="PLoS ONE">
        <title>Evolution of mitochondria reconstructed from the energy metabolism of living bacteria.</title>
        <authorList>
            <person name="Degli Esposti M."/>
            <person name="Chouaia B."/>
            <person name="Comandatore F."/>
            <person name="Crotti E."/>
            <person name="Sassera D."/>
            <person name="Lievens P.M."/>
            <person name="Daffonchio D."/>
            <person name="Bandi C."/>
        </authorList>
    </citation>
    <scope>NUCLEOTIDE SEQUENCE [LARGE SCALE GENOMIC DNA]</scope>
    <source>
        <strain evidence="1 2">SF2.1</strain>
    </source>
</reference>
<comment type="caution">
    <text evidence="1">The sequence shown here is derived from an EMBL/GenBank/DDBJ whole genome shotgun (WGS) entry which is preliminary data.</text>
</comment>
<sequence length="59" mass="6410">MVFGTQIPLLGAPRKPQEKAFLYRWANHLVCTGAGGIPRAIKAGYWLGRMSGTLSRPAP</sequence>
<dbReference type="EMBL" id="CBLX010000016">
    <property type="protein sequence ID" value="CDG40350.1"/>
    <property type="molecule type" value="Genomic_DNA"/>
</dbReference>
<evidence type="ECO:0000313" key="2">
    <source>
        <dbReference type="Proteomes" id="UP000027583"/>
    </source>
</evidence>
<organism evidence="1 2">
    <name type="scientific">Asaia bogorensis</name>
    <dbReference type="NCBI Taxonomy" id="91915"/>
    <lineage>
        <taxon>Bacteria</taxon>
        <taxon>Pseudomonadati</taxon>
        <taxon>Pseudomonadota</taxon>
        <taxon>Alphaproteobacteria</taxon>
        <taxon>Acetobacterales</taxon>
        <taxon>Acetobacteraceae</taxon>
        <taxon>Asaia</taxon>
    </lineage>
</organism>
<reference evidence="1 2" key="1">
    <citation type="journal article" date="2014" name="Genome Biol. Evol.">
        <title>Acetic acid bacteria genomes reveal functional traits for adaptation to life in insect guts.</title>
        <authorList>
            <person name="Chouaia B."/>
            <person name="Gaiarsa S."/>
            <person name="Crotti E."/>
            <person name="Comandatore F."/>
            <person name="Degli Esposti M."/>
            <person name="Ricci I."/>
            <person name="Alma A."/>
            <person name="Favia G."/>
            <person name="Bandi C."/>
            <person name="Daffonchio D."/>
        </authorList>
    </citation>
    <scope>NUCLEOTIDE SEQUENCE [LARGE SCALE GENOMIC DNA]</scope>
    <source>
        <strain evidence="1 2">SF2.1</strain>
    </source>
</reference>
<dbReference type="Proteomes" id="UP000027583">
    <property type="component" value="Unassembled WGS sequence"/>
</dbReference>
<evidence type="ECO:0000313" key="1">
    <source>
        <dbReference type="EMBL" id="CDG40350.1"/>
    </source>
</evidence>